<organism evidence="2 3">
    <name type="scientific">Amycolatopsis dongchuanensis</name>
    <dbReference type="NCBI Taxonomy" id="1070866"/>
    <lineage>
        <taxon>Bacteria</taxon>
        <taxon>Bacillati</taxon>
        <taxon>Actinomycetota</taxon>
        <taxon>Actinomycetes</taxon>
        <taxon>Pseudonocardiales</taxon>
        <taxon>Pseudonocardiaceae</taxon>
        <taxon>Amycolatopsis</taxon>
    </lineage>
</organism>
<keyword evidence="3" id="KW-1185">Reference proteome</keyword>
<evidence type="ECO:0000313" key="3">
    <source>
        <dbReference type="Proteomes" id="UP001500192"/>
    </source>
</evidence>
<feature type="region of interest" description="Disordered" evidence="1">
    <location>
        <begin position="1"/>
        <end position="56"/>
    </location>
</feature>
<protein>
    <submittedName>
        <fullName evidence="2">Uncharacterized protein</fullName>
    </submittedName>
</protein>
<gene>
    <name evidence="2" type="ORF">GCM10023214_25910</name>
</gene>
<proteinExistence type="predicted"/>
<accession>A0ABP9QFP7</accession>
<evidence type="ECO:0000256" key="1">
    <source>
        <dbReference type="SAM" id="MobiDB-lite"/>
    </source>
</evidence>
<dbReference type="Proteomes" id="UP001500192">
    <property type="component" value="Unassembled WGS sequence"/>
</dbReference>
<reference evidence="3" key="1">
    <citation type="journal article" date="2019" name="Int. J. Syst. Evol. Microbiol.">
        <title>The Global Catalogue of Microorganisms (GCM) 10K type strain sequencing project: providing services to taxonomists for standard genome sequencing and annotation.</title>
        <authorList>
            <consortium name="The Broad Institute Genomics Platform"/>
            <consortium name="The Broad Institute Genome Sequencing Center for Infectious Disease"/>
            <person name="Wu L."/>
            <person name="Ma J."/>
        </authorList>
    </citation>
    <scope>NUCLEOTIDE SEQUENCE [LARGE SCALE GENOMIC DNA]</scope>
    <source>
        <strain evidence="3">JCM 18054</strain>
    </source>
</reference>
<name>A0ABP9QFP7_9PSEU</name>
<sequence>MSPAAPPRFDQDGGDQPGAPGVPGQFARGARDLLLGRGPGHAEADGVDAFGGDIDRGGGVRDRLGPLLLGGRFERGQRLLAEQVGVGGAPRDELDAGDLRSVLGHGGADCGFWHGPDTSDPVFVGGCWHDDSRWTR</sequence>
<comment type="caution">
    <text evidence="2">The sequence shown here is derived from an EMBL/GenBank/DDBJ whole genome shotgun (WGS) entry which is preliminary data.</text>
</comment>
<evidence type="ECO:0000313" key="2">
    <source>
        <dbReference type="EMBL" id="GAA5161091.1"/>
    </source>
</evidence>
<dbReference type="EMBL" id="BAABIB010000057">
    <property type="protein sequence ID" value="GAA5161091.1"/>
    <property type="molecule type" value="Genomic_DNA"/>
</dbReference>